<keyword evidence="2" id="KW-1185">Reference proteome</keyword>
<dbReference type="EMBL" id="RBVX01000034">
    <property type="protein sequence ID" value="RSL30611.1"/>
    <property type="molecule type" value="Genomic_DNA"/>
</dbReference>
<dbReference type="AlphaFoldDB" id="A0A3R9P194"/>
<accession>A0A3R9P194</accession>
<protein>
    <submittedName>
        <fullName evidence="1">Uncharacterized protein</fullName>
    </submittedName>
</protein>
<dbReference type="InterPro" id="IPR027417">
    <property type="entry name" value="P-loop_NTPase"/>
</dbReference>
<dbReference type="Gene3D" id="3.40.50.300">
    <property type="entry name" value="P-loop containing nucleotide triphosphate hydrolases"/>
    <property type="match status" value="1"/>
</dbReference>
<organism evidence="1 2">
    <name type="scientific">Salibacterium salarium</name>
    <dbReference type="NCBI Taxonomy" id="284579"/>
    <lineage>
        <taxon>Bacteria</taxon>
        <taxon>Bacillati</taxon>
        <taxon>Bacillota</taxon>
        <taxon>Bacilli</taxon>
        <taxon>Bacillales</taxon>
        <taxon>Bacillaceae</taxon>
    </lineage>
</organism>
<dbReference type="RefSeq" id="WP_125560204.1">
    <property type="nucleotide sequence ID" value="NZ_RBVX01000034.1"/>
</dbReference>
<comment type="caution">
    <text evidence="1">The sequence shown here is derived from an EMBL/GenBank/DDBJ whole genome shotgun (WGS) entry which is preliminary data.</text>
</comment>
<proteinExistence type="predicted"/>
<dbReference type="Proteomes" id="UP000275076">
    <property type="component" value="Unassembled WGS sequence"/>
</dbReference>
<sequence>MPIICVEGPRAVGKTTVCLELQDVYGAYIISNLPVDQNEDIWKQCDRQIERWQLAEEKSKKFAVVVLDGDVFSPLIHLASLQHEHDKNTYKQIEPFQYAFMDEKIGFADQYFYLQASEATIQKRKLKKQKQHYNNINYGYYYENFSEMLAEKFHRIQAVHEKKSARQVMHKLSTKPWERYNRKIFQHMRTLLLQENRL</sequence>
<gene>
    <name evidence="1" type="ORF">D7Z54_24935</name>
</gene>
<name>A0A3R9P194_9BACI</name>
<evidence type="ECO:0000313" key="1">
    <source>
        <dbReference type="EMBL" id="RSL30611.1"/>
    </source>
</evidence>
<evidence type="ECO:0000313" key="2">
    <source>
        <dbReference type="Proteomes" id="UP000275076"/>
    </source>
</evidence>
<reference evidence="1 2" key="1">
    <citation type="submission" date="2018-10" db="EMBL/GenBank/DDBJ databases">
        <title>Draft genome sequence of Bacillus salarius IM0101, isolated from a hypersaline soil in Inner Mongolia, China.</title>
        <authorList>
            <person name="Yamprayoonswat W."/>
            <person name="Boonvisut S."/>
            <person name="Jumpathong W."/>
            <person name="Sittihan S."/>
            <person name="Ruangsuj P."/>
            <person name="Wanthongcharoen S."/>
            <person name="Thongpramul N."/>
            <person name="Pimmason S."/>
            <person name="Yu B."/>
            <person name="Yasawong M."/>
        </authorList>
    </citation>
    <scope>NUCLEOTIDE SEQUENCE [LARGE SCALE GENOMIC DNA]</scope>
    <source>
        <strain evidence="1 2">IM0101</strain>
    </source>
</reference>
<dbReference type="SUPFAM" id="SSF52540">
    <property type="entry name" value="P-loop containing nucleoside triphosphate hydrolases"/>
    <property type="match status" value="1"/>
</dbReference>
<dbReference type="OrthoDB" id="8281890at2"/>